<dbReference type="PANTHER" id="PTHR35526:SF3">
    <property type="entry name" value="ANTI-SIGMA-F FACTOR RSBW"/>
    <property type="match status" value="1"/>
</dbReference>
<dbReference type="CDD" id="cd16936">
    <property type="entry name" value="HATPase_RsbW-like"/>
    <property type="match status" value="1"/>
</dbReference>
<dbReference type="Proteomes" id="UP001324287">
    <property type="component" value="Chromosome"/>
</dbReference>
<sequence>MLILLLDELLSNGLRHGHLPVTAEVRRTPQEWICEVSDPAIETEPSPAVDRDPAQGGMGLRIIASLSSSHGWFVRDARKYVWGALPAI</sequence>
<protein>
    <submittedName>
        <fullName evidence="1">ATP-binding protein</fullName>
    </submittedName>
</protein>
<accession>A0ABZ1B535</accession>
<reference evidence="1 2" key="1">
    <citation type="submission" date="2023-12" db="EMBL/GenBank/DDBJ databases">
        <title>Blastococcus brunescens sp. nov., an actonobacterium isolated from sandstone collected in sahara desert.</title>
        <authorList>
            <person name="Gtari M."/>
            <person name="Ghodhbane F."/>
        </authorList>
    </citation>
    <scope>NUCLEOTIDE SEQUENCE [LARGE SCALE GENOMIC DNA]</scope>
    <source>
        <strain evidence="1 2">BMG 8361</strain>
    </source>
</reference>
<keyword evidence="2" id="KW-1185">Reference proteome</keyword>
<dbReference type="GO" id="GO:0005524">
    <property type="term" value="F:ATP binding"/>
    <property type="evidence" value="ECO:0007669"/>
    <property type="project" value="UniProtKB-KW"/>
</dbReference>
<dbReference type="RefSeq" id="WP_324277242.1">
    <property type="nucleotide sequence ID" value="NZ_CP141261.1"/>
</dbReference>
<evidence type="ECO:0000313" key="2">
    <source>
        <dbReference type="Proteomes" id="UP001324287"/>
    </source>
</evidence>
<dbReference type="EMBL" id="CP141261">
    <property type="protein sequence ID" value="WRL65925.1"/>
    <property type="molecule type" value="Genomic_DNA"/>
</dbReference>
<dbReference type="InterPro" id="IPR036890">
    <property type="entry name" value="HATPase_C_sf"/>
</dbReference>
<keyword evidence="1" id="KW-0547">Nucleotide-binding</keyword>
<dbReference type="InterPro" id="IPR050267">
    <property type="entry name" value="Anti-sigma-factor_SerPK"/>
</dbReference>
<dbReference type="Gene3D" id="3.30.565.10">
    <property type="entry name" value="Histidine kinase-like ATPase, C-terminal domain"/>
    <property type="match status" value="1"/>
</dbReference>
<gene>
    <name evidence="1" type="ORF">U6N30_10440</name>
</gene>
<organism evidence="1 2">
    <name type="scientific">Blastococcus brunescens</name>
    <dbReference type="NCBI Taxonomy" id="1564165"/>
    <lineage>
        <taxon>Bacteria</taxon>
        <taxon>Bacillati</taxon>
        <taxon>Actinomycetota</taxon>
        <taxon>Actinomycetes</taxon>
        <taxon>Geodermatophilales</taxon>
        <taxon>Geodermatophilaceae</taxon>
        <taxon>Blastococcus</taxon>
    </lineage>
</organism>
<dbReference type="SUPFAM" id="SSF55874">
    <property type="entry name" value="ATPase domain of HSP90 chaperone/DNA topoisomerase II/histidine kinase"/>
    <property type="match status" value="1"/>
</dbReference>
<name>A0ABZ1B535_9ACTN</name>
<keyword evidence="1" id="KW-0067">ATP-binding</keyword>
<dbReference type="PANTHER" id="PTHR35526">
    <property type="entry name" value="ANTI-SIGMA-F FACTOR RSBW-RELATED"/>
    <property type="match status" value="1"/>
</dbReference>
<proteinExistence type="predicted"/>
<evidence type="ECO:0000313" key="1">
    <source>
        <dbReference type="EMBL" id="WRL65925.1"/>
    </source>
</evidence>